<evidence type="ECO:0000313" key="2">
    <source>
        <dbReference type="Proteomes" id="UP001186974"/>
    </source>
</evidence>
<accession>A0ACC3DG66</accession>
<name>A0ACC3DG66_9PEZI</name>
<reference evidence="1" key="1">
    <citation type="submission" date="2024-09" db="EMBL/GenBank/DDBJ databases">
        <title>Black Yeasts Isolated from many extreme environments.</title>
        <authorList>
            <person name="Coleine C."/>
            <person name="Stajich J.E."/>
            <person name="Selbmann L."/>
        </authorList>
    </citation>
    <scope>NUCLEOTIDE SEQUENCE</scope>
    <source>
        <strain evidence="1">CCFEE 5737</strain>
    </source>
</reference>
<gene>
    <name evidence="1" type="ORF">LTS18_000128</name>
</gene>
<evidence type="ECO:0000313" key="1">
    <source>
        <dbReference type="EMBL" id="KAK3070147.1"/>
    </source>
</evidence>
<comment type="caution">
    <text evidence="1">The sequence shown here is derived from an EMBL/GenBank/DDBJ whole genome shotgun (WGS) entry which is preliminary data.</text>
</comment>
<sequence>MKEWRQQRKNVVIVQSLWRGRKARKDYKGMREEARDLKQISYKLENKVVELTQSLGNMRRENKDLKNQVDNYEGQIKSWRNRHNVLEARTKELQAEANQAGINAARLSAVEQDFKRLQVNYDESHQNMKRLQEEEKALRQSLKETTHELETVRKRSSFMESEKSSLKQQLNELQDQLEIAKRAGPINGELTNGHGVSAPVSTGLINLVSSKRPKRRSAGAERIEMDRFSGSYNPRPVSMAPTMGAHHQKNLSGSTFSPVENIEMELEGILSDEDSLNDEVTMGLIRNLKMPSPTATPPPSDKEVLFPAYLINLVTSEMWNNGFVKESERFLANVMQSIQQEVMQHDGDEAVNPGAFW</sequence>
<organism evidence="1 2">
    <name type="scientific">Coniosporium uncinatum</name>
    <dbReference type="NCBI Taxonomy" id="93489"/>
    <lineage>
        <taxon>Eukaryota</taxon>
        <taxon>Fungi</taxon>
        <taxon>Dikarya</taxon>
        <taxon>Ascomycota</taxon>
        <taxon>Pezizomycotina</taxon>
        <taxon>Dothideomycetes</taxon>
        <taxon>Dothideomycetes incertae sedis</taxon>
        <taxon>Coniosporium</taxon>
    </lineage>
</organism>
<dbReference type="EMBL" id="JAWDJW010005005">
    <property type="protein sequence ID" value="KAK3070147.1"/>
    <property type="molecule type" value="Genomic_DNA"/>
</dbReference>
<dbReference type="Proteomes" id="UP001186974">
    <property type="component" value="Unassembled WGS sequence"/>
</dbReference>
<proteinExistence type="predicted"/>
<protein>
    <submittedName>
        <fullName evidence="1">Uncharacterized protein</fullName>
    </submittedName>
</protein>
<feature type="non-terminal residue" evidence="1">
    <location>
        <position position="357"/>
    </location>
</feature>
<keyword evidence="2" id="KW-1185">Reference proteome</keyword>